<dbReference type="AlphaFoldDB" id="A0A4C1UIC4"/>
<accession>A0A4C1UIC4</accession>
<sequence>MMKELVDAGIRPVKLYTSWIIILDASSKNVADRAAIFQTRKIVYLTFSIERLLYQVVIVLLTTVISSFQPALGEPKGLEIQICHLSNKIEGGLASAVSTDLLRSAQGKKPFAVSLRSCGVNSVRLTNYEEHAPQLPESTRGRTLCLKISFYHSAL</sequence>
<protein>
    <submittedName>
        <fullName evidence="1">Uncharacterized protein</fullName>
    </submittedName>
</protein>
<reference evidence="1 2" key="1">
    <citation type="journal article" date="2019" name="Commun. Biol.">
        <title>The bagworm genome reveals a unique fibroin gene that provides high tensile strength.</title>
        <authorList>
            <person name="Kono N."/>
            <person name="Nakamura H."/>
            <person name="Ohtoshi R."/>
            <person name="Tomita M."/>
            <person name="Numata K."/>
            <person name="Arakawa K."/>
        </authorList>
    </citation>
    <scope>NUCLEOTIDE SEQUENCE [LARGE SCALE GENOMIC DNA]</scope>
</reference>
<name>A0A4C1UIC4_EUMVA</name>
<evidence type="ECO:0000313" key="2">
    <source>
        <dbReference type="Proteomes" id="UP000299102"/>
    </source>
</evidence>
<dbReference type="Proteomes" id="UP000299102">
    <property type="component" value="Unassembled WGS sequence"/>
</dbReference>
<proteinExistence type="predicted"/>
<evidence type="ECO:0000313" key="1">
    <source>
        <dbReference type="EMBL" id="GBP26221.1"/>
    </source>
</evidence>
<keyword evidence="2" id="KW-1185">Reference proteome</keyword>
<dbReference type="EMBL" id="BGZK01000178">
    <property type="protein sequence ID" value="GBP26221.1"/>
    <property type="molecule type" value="Genomic_DNA"/>
</dbReference>
<organism evidence="1 2">
    <name type="scientific">Eumeta variegata</name>
    <name type="common">Bagworm moth</name>
    <name type="synonym">Eumeta japonica</name>
    <dbReference type="NCBI Taxonomy" id="151549"/>
    <lineage>
        <taxon>Eukaryota</taxon>
        <taxon>Metazoa</taxon>
        <taxon>Ecdysozoa</taxon>
        <taxon>Arthropoda</taxon>
        <taxon>Hexapoda</taxon>
        <taxon>Insecta</taxon>
        <taxon>Pterygota</taxon>
        <taxon>Neoptera</taxon>
        <taxon>Endopterygota</taxon>
        <taxon>Lepidoptera</taxon>
        <taxon>Glossata</taxon>
        <taxon>Ditrysia</taxon>
        <taxon>Tineoidea</taxon>
        <taxon>Psychidae</taxon>
        <taxon>Oiketicinae</taxon>
        <taxon>Eumeta</taxon>
    </lineage>
</organism>
<gene>
    <name evidence="1" type="ORF">EVAR_16072_1</name>
</gene>
<comment type="caution">
    <text evidence="1">The sequence shown here is derived from an EMBL/GenBank/DDBJ whole genome shotgun (WGS) entry which is preliminary data.</text>
</comment>